<sequence length="614" mass="69894">MLAFSDFIENSHLVDLPLEGGTYTWSSETEQPSMSRIDRVLISSDWKDHFPDVMQKLLPRPISDHHPILVEVGGMSRGKSSFKFENMWLKQKVLLTRREFGDLSFNKNRLMAELLALDIKEGQHGLSYEEKLFREAHKAKLICLSHLAKISWSQKEVDQILLERQFKKEEILDVLQSANGDKAPGPDSFTMAFFQQCWRVVEKQNASNIRDFCPISLIGCVYKLLSKVFTNRLKIVMENLISETQNAFVGGCQILDSVLVANESLDSRIKSGKPSIICKLDIEKAYDHVNWDCLLYILERMGFGRRWCRWIKACISSVHFSVLVNGSSSGFFSSFRGLRQGDPLSPLLFLLVMEVLSRMLRKTIESGFITSFNLGSDVSISHLLFADDPILFCDANPQHMMYIRLVLTFFEAVIGLRVNMSKSEMVPVGVVPNLRVLADIMGVDIVCSPINHGGLGVRKIAVFNKALLGKWLWRFGLEESKLWRRVIASKYGVNSRGWSTKSIRDSHGCGLWRSINFGYYCFHIIQSASGSRLEWNVHFIRNFNDWEVEGVASFFELLHSHISFKQEGDGLRWRLKGNGVFDIRQPYAARISACGLVLYVPPRCGNYKSSSNSL</sequence>
<protein>
    <recommendedName>
        <fullName evidence="1">Reverse transcriptase domain-containing protein</fullName>
    </recommendedName>
</protein>
<dbReference type="Gene3D" id="3.60.10.10">
    <property type="entry name" value="Endonuclease/exonuclease/phosphatase"/>
    <property type="match status" value="1"/>
</dbReference>
<dbReference type="Pfam" id="PF00078">
    <property type="entry name" value="RVT_1"/>
    <property type="match status" value="1"/>
</dbReference>
<dbReference type="InterPro" id="IPR052343">
    <property type="entry name" value="Retrotransposon-Effector_Assoc"/>
</dbReference>
<reference evidence="2" key="1">
    <citation type="submission" date="2018-02" db="EMBL/GenBank/DDBJ databases">
        <authorList>
            <person name="Cohen D.B."/>
            <person name="Kent A.D."/>
        </authorList>
    </citation>
    <scope>NUCLEOTIDE SEQUENCE</scope>
</reference>
<dbReference type="CDD" id="cd01650">
    <property type="entry name" value="RT_nLTR_like"/>
    <property type="match status" value="1"/>
</dbReference>
<dbReference type="PANTHER" id="PTHR46890">
    <property type="entry name" value="NON-LTR RETROLELEMENT REVERSE TRANSCRIPTASE-LIKE PROTEIN-RELATED"/>
    <property type="match status" value="1"/>
</dbReference>
<accession>A0A2N9HMP6</accession>
<organism evidence="2">
    <name type="scientific">Fagus sylvatica</name>
    <name type="common">Beechnut</name>
    <dbReference type="NCBI Taxonomy" id="28930"/>
    <lineage>
        <taxon>Eukaryota</taxon>
        <taxon>Viridiplantae</taxon>
        <taxon>Streptophyta</taxon>
        <taxon>Embryophyta</taxon>
        <taxon>Tracheophyta</taxon>
        <taxon>Spermatophyta</taxon>
        <taxon>Magnoliopsida</taxon>
        <taxon>eudicotyledons</taxon>
        <taxon>Gunneridae</taxon>
        <taxon>Pentapetalae</taxon>
        <taxon>rosids</taxon>
        <taxon>fabids</taxon>
        <taxon>Fagales</taxon>
        <taxon>Fagaceae</taxon>
        <taxon>Fagus</taxon>
    </lineage>
</organism>
<name>A0A2N9HMP6_FAGSY</name>
<dbReference type="PROSITE" id="PS50878">
    <property type="entry name" value="RT_POL"/>
    <property type="match status" value="1"/>
</dbReference>
<feature type="domain" description="Reverse transcriptase" evidence="1">
    <location>
        <begin position="182"/>
        <end position="445"/>
    </location>
</feature>
<dbReference type="SUPFAM" id="SSF56672">
    <property type="entry name" value="DNA/RNA polymerases"/>
    <property type="match status" value="1"/>
</dbReference>
<dbReference type="InterPro" id="IPR043502">
    <property type="entry name" value="DNA/RNA_pol_sf"/>
</dbReference>
<evidence type="ECO:0000313" key="2">
    <source>
        <dbReference type="EMBL" id="SPD15436.1"/>
    </source>
</evidence>
<gene>
    <name evidence="2" type="ORF">FSB_LOCUS43318</name>
</gene>
<dbReference type="EMBL" id="OIVN01004101">
    <property type="protein sequence ID" value="SPD15436.1"/>
    <property type="molecule type" value="Genomic_DNA"/>
</dbReference>
<dbReference type="InterPro" id="IPR036691">
    <property type="entry name" value="Endo/exonu/phosph_ase_sf"/>
</dbReference>
<evidence type="ECO:0000259" key="1">
    <source>
        <dbReference type="PROSITE" id="PS50878"/>
    </source>
</evidence>
<proteinExistence type="predicted"/>
<dbReference type="AlphaFoldDB" id="A0A2N9HMP6"/>
<dbReference type="PANTHER" id="PTHR46890:SF50">
    <property type="entry name" value="RNA-DIRECTED DNA POLYMERASE, EUKARYOTA, REVERSE TRANSCRIPTASE ZINC-BINDING DOMAIN PROTEIN-RELATED"/>
    <property type="match status" value="1"/>
</dbReference>
<dbReference type="SUPFAM" id="SSF56219">
    <property type="entry name" value="DNase I-like"/>
    <property type="match status" value="1"/>
</dbReference>
<dbReference type="InterPro" id="IPR000477">
    <property type="entry name" value="RT_dom"/>
</dbReference>